<organism evidence="2 3">
    <name type="scientific">Manduca sexta</name>
    <name type="common">Tobacco hawkmoth</name>
    <name type="synonym">Tobacco hornworm</name>
    <dbReference type="NCBI Taxonomy" id="7130"/>
    <lineage>
        <taxon>Eukaryota</taxon>
        <taxon>Metazoa</taxon>
        <taxon>Ecdysozoa</taxon>
        <taxon>Arthropoda</taxon>
        <taxon>Hexapoda</taxon>
        <taxon>Insecta</taxon>
        <taxon>Pterygota</taxon>
        <taxon>Neoptera</taxon>
        <taxon>Endopterygota</taxon>
        <taxon>Lepidoptera</taxon>
        <taxon>Glossata</taxon>
        <taxon>Ditrysia</taxon>
        <taxon>Bombycoidea</taxon>
        <taxon>Sphingidae</taxon>
        <taxon>Sphinginae</taxon>
        <taxon>Sphingini</taxon>
        <taxon>Manduca</taxon>
    </lineage>
</organism>
<dbReference type="EMBL" id="JH668301">
    <property type="protein sequence ID" value="KAG6443263.1"/>
    <property type="molecule type" value="Genomic_DNA"/>
</dbReference>
<evidence type="ECO:0000313" key="3">
    <source>
        <dbReference type="Proteomes" id="UP000791440"/>
    </source>
</evidence>
<evidence type="ECO:0000313" key="2">
    <source>
        <dbReference type="EMBL" id="KAG6443263.1"/>
    </source>
</evidence>
<protein>
    <submittedName>
        <fullName evidence="2">Uncharacterized protein</fullName>
    </submittedName>
</protein>
<name>A0A921YPV2_MANSE</name>
<evidence type="ECO:0000256" key="1">
    <source>
        <dbReference type="SAM" id="MobiDB-lite"/>
    </source>
</evidence>
<feature type="region of interest" description="Disordered" evidence="1">
    <location>
        <begin position="35"/>
        <end position="65"/>
    </location>
</feature>
<dbReference type="Proteomes" id="UP000791440">
    <property type="component" value="Unassembled WGS sequence"/>
</dbReference>
<comment type="caution">
    <text evidence="2">The sequence shown here is derived from an EMBL/GenBank/DDBJ whole genome shotgun (WGS) entry which is preliminary data.</text>
</comment>
<reference evidence="2" key="1">
    <citation type="journal article" date="2016" name="Insect Biochem. Mol. Biol.">
        <title>Multifaceted biological insights from a draft genome sequence of the tobacco hornworm moth, Manduca sexta.</title>
        <authorList>
            <person name="Kanost M.R."/>
            <person name="Arrese E.L."/>
            <person name="Cao X."/>
            <person name="Chen Y.R."/>
            <person name="Chellapilla S."/>
            <person name="Goldsmith M.R."/>
            <person name="Grosse-Wilde E."/>
            <person name="Heckel D.G."/>
            <person name="Herndon N."/>
            <person name="Jiang H."/>
            <person name="Papanicolaou A."/>
            <person name="Qu J."/>
            <person name="Soulages J.L."/>
            <person name="Vogel H."/>
            <person name="Walters J."/>
            <person name="Waterhouse R.M."/>
            <person name="Ahn S.J."/>
            <person name="Almeida F.C."/>
            <person name="An C."/>
            <person name="Aqrawi P."/>
            <person name="Bretschneider A."/>
            <person name="Bryant W.B."/>
            <person name="Bucks S."/>
            <person name="Chao H."/>
            <person name="Chevignon G."/>
            <person name="Christen J.M."/>
            <person name="Clarke D.F."/>
            <person name="Dittmer N.T."/>
            <person name="Ferguson L.C.F."/>
            <person name="Garavelou S."/>
            <person name="Gordon K.H.J."/>
            <person name="Gunaratna R.T."/>
            <person name="Han Y."/>
            <person name="Hauser F."/>
            <person name="He Y."/>
            <person name="Heidel-Fischer H."/>
            <person name="Hirsh A."/>
            <person name="Hu Y."/>
            <person name="Jiang H."/>
            <person name="Kalra D."/>
            <person name="Klinner C."/>
            <person name="Konig C."/>
            <person name="Kovar C."/>
            <person name="Kroll A.R."/>
            <person name="Kuwar S.S."/>
            <person name="Lee S.L."/>
            <person name="Lehman R."/>
            <person name="Li K."/>
            <person name="Li Z."/>
            <person name="Liang H."/>
            <person name="Lovelace S."/>
            <person name="Lu Z."/>
            <person name="Mansfield J.H."/>
            <person name="McCulloch K.J."/>
            <person name="Mathew T."/>
            <person name="Morton B."/>
            <person name="Muzny D.M."/>
            <person name="Neunemann D."/>
            <person name="Ongeri F."/>
            <person name="Pauchet Y."/>
            <person name="Pu L.L."/>
            <person name="Pyrousis I."/>
            <person name="Rao X.J."/>
            <person name="Redding A."/>
            <person name="Roesel C."/>
            <person name="Sanchez-Gracia A."/>
            <person name="Schaack S."/>
            <person name="Shukla A."/>
            <person name="Tetreau G."/>
            <person name="Wang Y."/>
            <person name="Xiong G.H."/>
            <person name="Traut W."/>
            <person name="Walsh T.K."/>
            <person name="Worley K.C."/>
            <person name="Wu D."/>
            <person name="Wu W."/>
            <person name="Wu Y.Q."/>
            <person name="Zhang X."/>
            <person name="Zou Z."/>
            <person name="Zucker H."/>
            <person name="Briscoe A.D."/>
            <person name="Burmester T."/>
            <person name="Clem R.J."/>
            <person name="Feyereisen R."/>
            <person name="Grimmelikhuijzen C.J.P."/>
            <person name="Hamodrakas S.J."/>
            <person name="Hansson B.S."/>
            <person name="Huguet E."/>
            <person name="Jermiin L.S."/>
            <person name="Lan Q."/>
            <person name="Lehman H.K."/>
            <person name="Lorenzen M."/>
            <person name="Merzendorfer H."/>
            <person name="Michalopoulos I."/>
            <person name="Morton D.B."/>
            <person name="Muthukrishnan S."/>
            <person name="Oakeshott J.G."/>
            <person name="Palmer W."/>
            <person name="Park Y."/>
            <person name="Passarelli A.L."/>
            <person name="Rozas J."/>
            <person name="Schwartz L.M."/>
            <person name="Smith W."/>
            <person name="Southgate A."/>
            <person name="Vilcinskas A."/>
            <person name="Vogt R."/>
            <person name="Wang P."/>
            <person name="Werren J."/>
            <person name="Yu X.Q."/>
            <person name="Zhou J.J."/>
            <person name="Brown S.J."/>
            <person name="Scherer S.E."/>
            <person name="Richards S."/>
            <person name="Blissard G.W."/>
        </authorList>
    </citation>
    <scope>NUCLEOTIDE SEQUENCE</scope>
</reference>
<sequence length="104" mass="12507">MYNSSRFKIQKTETKTNSYIINKFLLPNLPHYRAESGTPALPTRYDKRREASGAQLSRDHASTEKWRRRALNKHREWWEAPFYIDRYVKNRSHCDKCHVCYTKG</sequence>
<proteinExistence type="predicted"/>
<keyword evidence="3" id="KW-1185">Reference proteome</keyword>
<reference evidence="2" key="2">
    <citation type="submission" date="2020-12" db="EMBL/GenBank/DDBJ databases">
        <authorList>
            <person name="Kanost M."/>
        </authorList>
    </citation>
    <scope>NUCLEOTIDE SEQUENCE</scope>
</reference>
<dbReference type="AlphaFoldDB" id="A0A921YPV2"/>
<feature type="compositionally biased region" description="Basic and acidic residues" evidence="1">
    <location>
        <begin position="44"/>
        <end position="65"/>
    </location>
</feature>
<accession>A0A921YPV2</accession>
<gene>
    <name evidence="2" type="ORF">O3G_MSEX002771</name>
</gene>